<evidence type="ECO:0000256" key="2">
    <source>
        <dbReference type="SAM" id="Phobius"/>
    </source>
</evidence>
<dbReference type="EC" id="2.4.-.-" evidence="4"/>
<dbReference type="RefSeq" id="WP_385953005.1">
    <property type="nucleotide sequence ID" value="NZ_JBHSUB010000015.1"/>
</dbReference>
<comment type="caution">
    <text evidence="4">The sequence shown here is derived from an EMBL/GenBank/DDBJ whole genome shotgun (WGS) entry which is preliminary data.</text>
</comment>
<keyword evidence="4" id="KW-0328">Glycosyltransferase</keyword>
<dbReference type="InterPro" id="IPR001173">
    <property type="entry name" value="Glyco_trans_2-like"/>
</dbReference>
<dbReference type="SUPFAM" id="SSF53448">
    <property type="entry name" value="Nucleotide-diphospho-sugar transferases"/>
    <property type="match status" value="1"/>
</dbReference>
<dbReference type="GO" id="GO:0016757">
    <property type="term" value="F:glycosyltransferase activity"/>
    <property type="evidence" value="ECO:0007669"/>
    <property type="project" value="UniProtKB-KW"/>
</dbReference>
<sequence>MIKITVCLLTYNSARTLEAVLAPVFQFADQVIVLDSGSNDATLSVCRQYGIEPRYCPYEMHGKQMNNAIALAEHDWVFCLDSDEILDEATITYLRRLKDSPAPLPPEQAWCISRYWYVLGEQVQTIYPVSSPDYPVRLFNRTVARFNDRPVDDEVTGPVLTQIIPGHVRHDTFYSLHEMFSKMNAYTTRLVRFRKIRPSLLRGVISAIGAFFKWYLMSGAWRQGKVGAATGLYATLYSFLKYFKAWYQQSDK</sequence>
<evidence type="ECO:0000256" key="1">
    <source>
        <dbReference type="ARBA" id="ARBA00038494"/>
    </source>
</evidence>
<dbReference type="PANTHER" id="PTHR43630:SF2">
    <property type="entry name" value="GLYCOSYLTRANSFERASE"/>
    <property type="match status" value="1"/>
</dbReference>
<protein>
    <submittedName>
        <fullName evidence="4">Glycosyltransferase family 2 protein</fullName>
        <ecNumber evidence="4">2.4.-.-</ecNumber>
    </submittedName>
</protein>
<gene>
    <name evidence="4" type="ORF">ACFP9W_13350</name>
</gene>
<feature type="transmembrane region" description="Helical" evidence="2">
    <location>
        <begin position="228"/>
        <end position="247"/>
    </location>
</feature>
<dbReference type="Gene3D" id="3.90.550.10">
    <property type="entry name" value="Spore Coat Polysaccharide Biosynthesis Protein SpsA, Chain A"/>
    <property type="match status" value="1"/>
</dbReference>
<name>A0ABW1W341_9GAMM</name>
<evidence type="ECO:0000259" key="3">
    <source>
        <dbReference type="Pfam" id="PF00535"/>
    </source>
</evidence>
<reference evidence="5" key="1">
    <citation type="journal article" date="2019" name="Int. J. Syst. Evol. Microbiol.">
        <title>The Global Catalogue of Microorganisms (GCM) 10K type strain sequencing project: providing services to taxonomists for standard genome sequencing and annotation.</title>
        <authorList>
            <consortium name="The Broad Institute Genomics Platform"/>
            <consortium name="The Broad Institute Genome Sequencing Center for Infectious Disease"/>
            <person name="Wu L."/>
            <person name="Ma J."/>
        </authorList>
    </citation>
    <scope>NUCLEOTIDE SEQUENCE [LARGE SCALE GENOMIC DNA]</scope>
    <source>
        <strain evidence="5">CGMCC 1.18518</strain>
    </source>
</reference>
<dbReference type="Pfam" id="PF00535">
    <property type="entry name" value="Glycos_transf_2"/>
    <property type="match status" value="1"/>
</dbReference>
<proteinExistence type="inferred from homology"/>
<dbReference type="CDD" id="cd02511">
    <property type="entry name" value="Beta4Glucosyltransferase"/>
    <property type="match status" value="1"/>
</dbReference>
<keyword evidence="2" id="KW-0472">Membrane</keyword>
<dbReference type="Proteomes" id="UP001596230">
    <property type="component" value="Unassembled WGS sequence"/>
</dbReference>
<evidence type="ECO:0000313" key="5">
    <source>
        <dbReference type="Proteomes" id="UP001596230"/>
    </source>
</evidence>
<feature type="domain" description="Glycosyltransferase 2-like" evidence="3">
    <location>
        <begin position="5"/>
        <end position="94"/>
    </location>
</feature>
<dbReference type="EMBL" id="JBHSUB010000015">
    <property type="protein sequence ID" value="MFC6379038.1"/>
    <property type="molecule type" value="Genomic_DNA"/>
</dbReference>
<comment type="similarity">
    <text evidence="1">Belongs to the glycosyltransferase 2 family. WaaE/KdtX subfamily.</text>
</comment>
<keyword evidence="4" id="KW-0808">Transferase</keyword>
<keyword evidence="5" id="KW-1185">Reference proteome</keyword>
<evidence type="ECO:0000313" key="4">
    <source>
        <dbReference type="EMBL" id="MFC6379038.1"/>
    </source>
</evidence>
<dbReference type="PANTHER" id="PTHR43630">
    <property type="entry name" value="POLY-BETA-1,6-N-ACETYL-D-GLUCOSAMINE SYNTHASE"/>
    <property type="match status" value="1"/>
</dbReference>
<accession>A0ABW1W341</accession>
<organism evidence="4 5">
    <name type="scientific">Tatumella terrea</name>
    <dbReference type="NCBI Taxonomy" id="419007"/>
    <lineage>
        <taxon>Bacteria</taxon>
        <taxon>Pseudomonadati</taxon>
        <taxon>Pseudomonadota</taxon>
        <taxon>Gammaproteobacteria</taxon>
        <taxon>Enterobacterales</taxon>
        <taxon>Erwiniaceae</taxon>
        <taxon>Tatumella</taxon>
    </lineage>
</organism>
<keyword evidence="2" id="KW-1133">Transmembrane helix</keyword>
<feature type="transmembrane region" description="Helical" evidence="2">
    <location>
        <begin position="199"/>
        <end position="216"/>
    </location>
</feature>
<dbReference type="InterPro" id="IPR029044">
    <property type="entry name" value="Nucleotide-diphossugar_trans"/>
</dbReference>
<keyword evidence="2" id="KW-0812">Transmembrane</keyword>